<dbReference type="InterPro" id="IPR032525">
    <property type="entry name" value="Peptidase_U32_C"/>
</dbReference>
<evidence type="ECO:0000256" key="1">
    <source>
        <dbReference type="ARBA" id="ARBA00022670"/>
    </source>
</evidence>
<evidence type="ECO:0000256" key="3">
    <source>
        <dbReference type="ARBA" id="ARBA00038374"/>
    </source>
</evidence>
<keyword evidence="2" id="KW-0378">Hydrolase</keyword>
<dbReference type="GO" id="GO:0006508">
    <property type="term" value="P:proteolysis"/>
    <property type="evidence" value="ECO:0007669"/>
    <property type="project" value="UniProtKB-KW"/>
</dbReference>
<gene>
    <name evidence="5" type="ORF">IAD26_04125</name>
</gene>
<dbReference type="GO" id="GO:0008233">
    <property type="term" value="F:peptidase activity"/>
    <property type="evidence" value="ECO:0007669"/>
    <property type="project" value="UniProtKB-KW"/>
</dbReference>
<comment type="caution">
    <text evidence="5">The sequence shown here is derived from an EMBL/GenBank/DDBJ whole genome shotgun (WGS) entry which is preliminary data.</text>
</comment>
<proteinExistence type="inferred from homology"/>
<dbReference type="PANTHER" id="PTHR30217:SF6">
    <property type="entry name" value="TRNA HYDROXYLATION PROTEIN P"/>
    <property type="match status" value="1"/>
</dbReference>
<accession>A0A9D1SRN2</accession>
<feature type="domain" description="Peptidase family U32 C-terminal" evidence="4">
    <location>
        <begin position="338"/>
        <end position="401"/>
    </location>
</feature>
<sequence>MNKRVELLLPAGNIEKLDYAINYGADAVYMGMVDFSLRTMRKGDVITAENLKRAIDTAHSYNKKVYMTLNIYAYDEDLKNLHENIDIIKDAKPDALIVSDFGILNILKTKLPEIDIHISTQTNTLNSEAVKFWRDFGATRVILARELSIKQLAQIRKNVPDIELEVFVHGAQCVSLSGRCLLSDYMTHGERKANHGGCSQPCRWKYKLLEETRPGEYYEIEETSRGTHILSTKDLALINYIPKLIEAGADSFKIEGRTKSLYYVSAVAKAYRRAIDAYYNNEKIDEQEMFNQLLKIGNRGYTTGFYLEEQDHEGYSYDVSKGLAGSDFLFEFWDKSTKDDKNIYKVKIKNKILKNNVVEVITPNECFETTIEKIYNITLDEEKEVGNTNDEIWVELSVEPQNYKYALARTIGIKNER</sequence>
<organism evidence="5 6">
    <name type="scientific">Candidatus Limenecus avicola</name>
    <dbReference type="NCBI Taxonomy" id="2840847"/>
    <lineage>
        <taxon>Bacteria</taxon>
        <taxon>Bacillati</taxon>
        <taxon>Bacillota</taxon>
        <taxon>Clostridia</taxon>
        <taxon>Eubacteriales</taxon>
        <taxon>Clostridiaceae</taxon>
        <taxon>Clostridiaceae incertae sedis</taxon>
        <taxon>Candidatus Limenecus</taxon>
    </lineage>
</organism>
<evidence type="ECO:0000259" key="4">
    <source>
        <dbReference type="Pfam" id="PF16325"/>
    </source>
</evidence>
<dbReference type="PANTHER" id="PTHR30217">
    <property type="entry name" value="PEPTIDASE U32 FAMILY"/>
    <property type="match status" value="1"/>
</dbReference>
<evidence type="ECO:0000313" key="5">
    <source>
        <dbReference type="EMBL" id="HIU92306.1"/>
    </source>
</evidence>
<keyword evidence="1" id="KW-0645">Protease</keyword>
<reference evidence="5" key="1">
    <citation type="submission" date="2020-10" db="EMBL/GenBank/DDBJ databases">
        <authorList>
            <person name="Gilroy R."/>
        </authorList>
    </citation>
    <scope>NUCLEOTIDE SEQUENCE</scope>
    <source>
        <strain evidence="5">CHK154-7741</strain>
    </source>
</reference>
<comment type="similarity">
    <text evidence="3">Belongs to the peptidase U32 family.</text>
</comment>
<dbReference type="Proteomes" id="UP000886748">
    <property type="component" value="Unassembled WGS sequence"/>
</dbReference>
<dbReference type="EMBL" id="DVOD01000030">
    <property type="protein sequence ID" value="HIU92306.1"/>
    <property type="molecule type" value="Genomic_DNA"/>
</dbReference>
<reference evidence="5" key="2">
    <citation type="journal article" date="2021" name="PeerJ">
        <title>Extensive microbial diversity within the chicken gut microbiome revealed by metagenomics and culture.</title>
        <authorList>
            <person name="Gilroy R."/>
            <person name="Ravi A."/>
            <person name="Getino M."/>
            <person name="Pursley I."/>
            <person name="Horton D.L."/>
            <person name="Alikhan N.F."/>
            <person name="Baker D."/>
            <person name="Gharbi K."/>
            <person name="Hall N."/>
            <person name="Watson M."/>
            <person name="Adriaenssens E.M."/>
            <person name="Foster-Nyarko E."/>
            <person name="Jarju S."/>
            <person name="Secka A."/>
            <person name="Antonio M."/>
            <person name="Oren A."/>
            <person name="Chaudhuri R.R."/>
            <person name="La Ragione R."/>
            <person name="Hildebrand F."/>
            <person name="Pallen M.J."/>
        </authorList>
    </citation>
    <scope>NUCLEOTIDE SEQUENCE</scope>
    <source>
        <strain evidence="5">CHK154-7741</strain>
    </source>
</reference>
<dbReference type="InterPro" id="IPR001539">
    <property type="entry name" value="Peptidase_U32"/>
</dbReference>
<dbReference type="Gene3D" id="2.40.30.10">
    <property type="entry name" value="Translation factors"/>
    <property type="match status" value="1"/>
</dbReference>
<dbReference type="Pfam" id="PF16325">
    <property type="entry name" value="Peptidase_U32_C"/>
    <property type="match status" value="1"/>
</dbReference>
<evidence type="ECO:0000313" key="6">
    <source>
        <dbReference type="Proteomes" id="UP000886748"/>
    </source>
</evidence>
<dbReference type="InterPro" id="IPR051454">
    <property type="entry name" value="RNA/ubiquinone_mod_enzymes"/>
</dbReference>
<evidence type="ECO:0000256" key="2">
    <source>
        <dbReference type="ARBA" id="ARBA00022801"/>
    </source>
</evidence>
<name>A0A9D1SRN2_9CLOT</name>
<dbReference type="AlphaFoldDB" id="A0A9D1SRN2"/>
<protein>
    <submittedName>
        <fullName evidence="5">U32 family peptidase</fullName>
    </submittedName>
</protein>
<dbReference type="Pfam" id="PF01136">
    <property type="entry name" value="Peptidase_U32"/>
    <property type="match status" value="1"/>
</dbReference>